<dbReference type="InterPro" id="IPR026564">
    <property type="entry name" value="Transcrip_reg_TACO1-like_dom3"/>
</dbReference>
<feature type="domain" description="TACO1/YebC-like second and third" evidence="1">
    <location>
        <begin position="1"/>
        <end position="37"/>
    </location>
</feature>
<organism evidence="2 3">
    <name type="scientific">Lasius niger</name>
    <name type="common">Black garden ant</name>
    <dbReference type="NCBI Taxonomy" id="67767"/>
    <lineage>
        <taxon>Eukaryota</taxon>
        <taxon>Metazoa</taxon>
        <taxon>Ecdysozoa</taxon>
        <taxon>Arthropoda</taxon>
        <taxon>Hexapoda</taxon>
        <taxon>Insecta</taxon>
        <taxon>Pterygota</taxon>
        <taxon>Neoptera</taxon>
        <taxon>Endopterygota</taxon>
        <taxon>Hymenoptera</taxon>
        <taxon>Apocrita</taxon>
        <taxon>Aculeata</taxon>
        <taxon>Formicoidea</taxon>
        <taxon>Formicidae</taxon>
        <taxon>Formicinae</taxon>
        <taxon>Lasius</taxon>
        <taxon>Lasius</taxon>
    </lineage>
</organism>
<dbReference type="PaxDb" id="67767-A0A0J7L006"/>
<dbReference type="Pfam" id="PF01709">
    <property type="entry name" value="Transcrip_reg"/>
    <property type="match status" value="1"/>
</dbReference>
<dbReference type="SUPFAM" id="SSF75625">
    <property type="entry name" value="YebC-like"/>
    <property type="match status" value="1"/>
</dbReference>
<evidence type="ECO:0000313" key="2">
    <source>
        <dbReference type="EMBL" id="KMQ95834.1"/>
    </source>
</evidence>
<evidence type="ECO:0000313" key="3">
    <source>
        <dbReference type="Proteomes" id="UP000036403"/>
    </source>
</evidence>
<feature type="non-terminal residue" evidence="2">
    <location>
        <position position="43"/>
    </location>
</feature>
<dbReference type="OrthoDB" id="2017544at2759"/>
<dbReference type="InterPro" id="IPR048300">
    <property type="entry name" value="TACO1_YebC-like_2nd/3rd_dom"/>
</dbReference>
<protein>
    <submittedName>
        <fullName evidence="2">Translational activator of cytochrome c oxidase 1-like protein</fullName>
    </submittedName>
</protein>
<dbReference type="InterPro" id="IPR029072">
    <property type="entry name" value="YebC-like"/>
</dbReference>
<comment type="caution">
    <text evidence="2">The sequence shown here is derived from an EMBL/GenBank/DDBJ whole genome shotgun (WGS) entry which is preliminary data.</text>
</comment>
<dbReference type="AlphaFoldDB" id="A0A0J7L006"/>
<sequence>MFTHVGNIIVEKKGDLEQAMEDAINVGAEDVEEFEENNTKYFQ</sequence>
<accession>A0A0J7L006</accession>
<keyword evidence="3" id="KW-1185">Reference proteome</keyword>
<dbReference type="Proteomes" id="UP000036403">
    <property type="component" value="Unassembled WGS sequence"/>
</dbReference>
<evidence type="ECO:0000259" key="1">
    <source>
        <dbReference type="Pfam" id="PF01709"/>
    </source>
</evidence>
<name>A0A0J7L006_LASNI</name>
<dbReference type="EMBL" id="LBMM01001730">
    <property type="protein sequence ID" value="KMQ95834.1"/>
    <property type="molecule type" value="Genomic_DNA"/>
</dbReference>
<gene>
    <name evidence="2" type="ORF">RF55_3923</name>
</gene>
<proteinExistence type="predicted"/>
<dbReference type="Gene3D" id="3.30.70.980">
    <property type="match status" value="1"/>
</dbReference>
<reference evidence="2 3" key="1">
    <citation type="submission" date="2015-04" db="EMBL/GenBank/DDBJ databases">
        <title>Lasius niger genome sequencing.</title>
        <authorList>
            <person name="Konorov E.A."/>
            <person name="Nikitin M.A."/>
            <person name="Kirill M.V."/>
            <person name="Chang P."/>
        </authorList>
    </citation>
    <scope>NUCLEOTIDE SEQUENCE [LARGE SCALE GENOMIC DNA]</scope>
    <source>
        <tissue evidence="2">Whole</tissue>
    </source>
</reference>